<sequence length="439" mass="45366">MTRVLERVLPRMRPPGGRHLRTFTSLTTAGLSEAILPSLTLIALVRSAGAERSGQVIFAQALASIWFLLCDPRPEDAAQRFVPIEQRRSGRGSALFLRLLRWDVAIGVAATGVGLLLAAAAHLLGLATGEFALMLSVAIVTRGAMASHGASGAGFALADRLRDLGLLRMGCAVLSAGLAMGGLFAGGPLAYLAGQALGALVMAVTLYTRAKRMVLTEFGPASARVSFPSGLVGFSVKASVGTFVAGISDSGILAVAAVLGGPSLVTILKIATAPGRMYANLVIPVAAMLYPRLAQAAVTEDGRTLIRRDLVRASLLLAVVGAACLTVALPTVNDVLGMMYGEQYAEVGTVAALILAAECVRGLFCWSNVLPLAVGRPSWRLAYLSAEGLLLLGALFAADLVAPDAFGTSFSYACGTLAVAVVGVAVWATLLRRIVNGRG</sequence>
<feature type="transmembrane region" description="Helical" evidence="1">
    <location>
        <begin position="190"/>
        <end position="208"/>
    </location>
</feature>
<evidence type="ECO:0000256" key="1">
    <source>
        <dbReference type="SAM" id="Phobius"/>
    </source>
</evidence>
<organism evidence="2 3">
    <name type="scientific">Streptosporangium carneum</name>
    <dbReference type="NCBI Taxonomy" id="47481"/>
    <lineage>
        <taxon>Bacteria</taxon>
        <taxon>Bacillati</taxon>
        <taxon>Actinomycetota</taxon>
        <taxon>Actinomycetes</taxon>
        <taxon>Streptosporangiales</taxon>
        <taxon>Streptosporangiaceae</taxon>
        <taxon>Streptosporangium</taxon>
    </lineage>
</organism>
<keyword evidence="3" id="KW-1185">Reference proteome</keyword>
<feature type="transmembrane region" description="Helical" evidence="1">
    <location>
        <begin position="252"/>
        <end position="271"/>
    </location>
</feature>
<feature type="transmembrane region" description="Helical" evidence="1">
    <location>
        <begin position="410"/>
        <end position="431"/>
    </location>
</feature>
<evidence type="ECO:0000313" key="2">
    <source>
        <dbReference type="EMBL" id="GLK15323.1"/>
    </source>
</evidence>
<accession>A0A9W6ICS8</accession>
<dbReference type="EMBL" id="BSEV01000048">
    <property type="protein sequence ID" value="GLK15323.1"/>
    <property type="molecule type" value="Genomic_DNA"/>
</dbReference>
<keyword evidence="1" id="KW-1133">Transmembrane helix</keyword>
<feature type="transmembrane region" description="Helical" evidence="1">
    <location>
        <begin position="310"/>
        <end position="329"/>
    </location>
</feature>
<protein>
    <recommendedName>
        <fullName evidence="4">Polysaccharide biosynthesis protein</fullName>
    </recommendedName>
</protein>
<reference evidence="2" key="1">
    <citation type="journal article" date="2014" name="Int. J. Syst. Evol. Microbiol.">
        <title>Complete genome sequence of Corynebacterium casei LMG S-19264T (=DSM 44701T), isolated from a smear-ripened cheese.</title>
        <authorList>
            <consortium name="US DOE Joint Genome Institute (JGI-PGF)"/>
            <person name="Walter F."/>
            <person name="Albersmeier A."/>
            <person name="Kalinowski J."/>
            <person name="Ruckert C."/>
        </authorList>
    </citation>
    <scope>NUCLEOTIDE SEQUENCE</scope>
    <source>
        <strain evidence="2">VKM Ac-2007</strain>
    </source>
</reference>
<evidence type="ECO:0000313" key="3">
    <source>
        <dbReference type="Proteomes" id="UP001143474"/>
    </source>
</evidence>
<keyword evidence="1" id="KW-0472">Membrane</keyword>
<dbReference type="AlphaFoldDB" id="A0A9W6ICS8"/>
<feature type="transmembrane region" description="Helical" evidence="1">
    <location>
        <begin position="104"/>
        <end position="125"/>
    </location>
</feature>
<reference evidence="2" key="2">
    <citation type="submission" date="2023-01" db="EMBL/GenBank/DDBJ databases">
        <authorList>
            <person name="Sun Q."/>
            <person name="Evtushenko L."/>
        </authorList>
    </citation>
    <scope>NUCLEOTIDE SEQUENCE</scope>
    <source>
        <strain evidence="2">VKM Ac-2007</strain>
    </source>
</reference>
<evidence type="ECO:0008006" key="4">
    <source>
        <dbReference type="Google" id="ProtNLM"/>
    </source>
</evidence>
<dbReference type="Proteomes" id="UP001143474">
    <property type="component" value="Unassembled WGS sequence"/>
</dbReference>
<comment type="caution">
    <text evidence="2">The sequence shown here is derived from an EMBL/GenBank/DDBJ whole genome shotgun (WGS) entry which is preliminary data.</text>
</comment>
<feature type="transmembrane region" description="Helical" evidence="1">
    <location>
        <begin position="349"/>
        <end position="369"/>
    </location>
</feature>
<keyword evidence="1" id="KW-0812">Transmembrane</keyword>
<name>A0A9W6ICS8_9ACTN</name>
<proteinExistence type="predicted"/>
<feature type="transmembrane region" description="Helical" evidence="1">
    <location>
        <begin position="381"/>
        <end position="398"/>
    </location>
</feature>
<dbReference type="RefSeq" id="WP_271223541.1">
    <property type="nucleotide sequence ID" value="NZ_BAAAVD010000013.1"/>
</dbReference>
<gene>
    <name evidence="2" type="ORF">GCM10017600_87360</name>
</gene>